<dbReference type="EMBL" id="VLLN01000034">
    <property type="protein sequence ID" value="TWJ13874.1"/>
    <property type="molecule type" value="Genomic_DNA"/>
</dbReference>
<dbReference type="AlphaFoldDB" id="A0A562V7J9"/>
<sequence length="118" mass="13247">MLGHTKKHPIEKPLEARFIGSLEKIVKLRDYAKKIGLHDATDSVAIEDAFPGYADNPLGLALRGARYREGVTQRQLAEATGIPQRHISEMESGKRQIGRERAKKLAEALHVSDYRVFL</sequence>
<organism evidence="2 3">
    <name type="scientific">Geobacter argillaceus</name>
    <dbReference type="NCBI Taxonomy" id="345631"/>
    <lineage>
        <taxon>Bacteria</taxon>
        <taxon>Pseudomonadati</taxon>
        <taxon>Thermodesulfobacteriota</taxon>
        <taxon>Desulfuromonadia</taxon>
        <taxon>Geobacterales</taxon>
        <taxon>Geobacteraceae</taxon>
        <taxon>Geobacter</taxon>
    </lineage>
</organism>
<gene>
    <name evidence="2" type="ORF">JN12_03664</name>
</gene>
<dbReference type="InterPro" id="IPR001387">
    <property type="entry name" value="Cro/C1-type_HTH"/>
</dbReference>
<dbReference type="OrthoDB" id="9807711at2"/>
<dbReference type="GO" id="GO:0003677">
    <property type="term" value="F:DNA binding"/>
    <property type="evidence" value="ECO:0007669"/>
    <property type="project" value="InterPro"/>
</dbReference>
<accession>A0A562V7J9</accession>
<dbReference type="RefSeq" id="WP_145025476.1">
    <property type="nucleotide sequence ID" value="NZ_VLLN01000034.1"/>
</dbReference>
<evidence type="ECO:0000259" key="1">
    <source>
        <dbReference type="PROSITE" id="PS50943"/>
    </source>
</evidence>
<protein>
    <submittedName>
        <fullName evidence="2">Helix-turn-helix protein</fullName>
    </submittedName>
</protein>
<dbReference type="Pfam" id="PF01381">
    <property type="entry name" value="HTH_3"/>
    <property type="match status" value="1"/>
</dbReference>
<evidence type="ECO:0000313" key="2">
    <source>
        <dbReference type="EMBL" id="TWJ13874.1"/>
    </source>
</evidence>
<reference evidence="2 3" key="1">
    <citation type="submission" date="2019-07" db="EMBL/GenBank/DDBJ databases">
        <title>Genomic Encyclopedia of Archaeal and Bacterial Type Strains, Phase II (KMG-II): from individual species to whole genera.</title>
        <authorList>
            <person name="Goeker M."/>
        </authorList>
    </citation>
    <scope>NUCLEOTIDE SEQUENCE [LARGE SCALE GENOMIC DNA]</scope>
    <source>
        <strain evidence="2 3">ATCC BAA-1139</strain>
    </source>
</reference>
<dbReference type="SUPFAM" id="SSF47413">
    <property type="entry name" value="lambda repressor-like DNA-binding domains"/>
    <property type="match status" value="1"/>
</dbReference>
<dbReference type="PROSITE" id="PS50943">
    <property type="entry name" value="HTH_CROC1"/>
    <property type="match status" value="1"/>
</dbReference>
<dbReference type="Gene3D" id="1.10.260.40">
    <property type="entry name" value="lambda repressor-like DNA-binding domains"/>
    <property type="match status" value="1"/>
</dbReference>
<keyword evidence="3" id="KW-1185">Reference proteome</keyword>
<comment type="caution">
    <text evidence="2">The sequence shown here is derived from an EMBL/GenBank/DDBJ whole genome shotgun (WGS) entry which is preliminary data.</text>
</comment>
<name>A0A562V7J9_9BACT</name>
<proteinExistence type="predicted"/>
<evidence type="ECO:0000313" key="3">
    <source>
        <dbReference type="Proteomes" id="UP000319449"/>
    </source>
</evidence>
<dbReference type="SMART" id="SM00530">
    <property type="entry name" value="HTH_XRE"/>
    <property type="match status" value="1"/>
</dbReference>
<dbReference type="CDD" id="cd00093">
    <property type="entry name" value="HTH_XRE"/>
    <property type="match status" value="1"/>
</dbReference>
<dbReference type="InterPro" id="IPR010982">
    <property type="entry name" value="Lambda_DNA-bd_dom_sf"/>
</dbReference>
<feature type="domain" description="HTH cro/C1-type" evidence="1">
    <location>
        <begin position="62"/>
        <end position="117"/>
    </location>
</feature>
<dbReference type="Proteomes" id="UP000319449">
    <property type="component" value="Unassembled WGS sequence"/>
</dbReference>